<feature type="region of interest" description="Disordered" evidence="1">
    <location>
        <begin position="62"/>
        <end position="126"/>
    </location>
</feature>
<accession>W7TDS9</accession>
<feature type="compositionally biased region" description="Gly residues" evidence="1">
    <location>
        <begin position="197"/>
        <end position="206"/>
    </location>
</feature>
<keyword evidence="3" id="KW-1185">Reference proteome</keyword>
<name>W7TDS9_9STRA</name>
<protein>
    <submittedName>
        <fullName evidence="2">Uncharacterized protein</fullName>
    </submittedName>
</protein>
<feature type="region of interest" description="Disordered" evidence="1">
    <location>
        <begin position="197"/>
        <end position="305"/>
    </location>
</feature>
<evidence type="ECO:0000313" key="3">
    <source>
        <dbReference type="Proteomes" id="UP000019335"/>
    </source>
</evidence>
<feature type="compositionally biased region" description="Polar residues" evidence="1">
    <location>
        <begin position="64"/>
        <end position="75"/>
    </location>
</feature>
<feature type="compositionally biased region" description="Polar residues" evidence="1">
    <location>
        <begin position="105"/>
        <end position="116"/>
    </location>
</feature>
<dbReference type="AlphaFoldDB" id="W7TDS9"/>
<feature type="compositionally biased region" description="Basic and acidic residues" evidence="1">
    <location>
        <begin position="276"/>
        <end position="288"/>
    </location>
</feature>
<reference evidence="2 3" key="1">
    <citation type="journal article" date="2014" name="Mol. Plant">
        <title>Chromosome Scale Genome Assembly and Transcriptome Profiling of Nannochloropsis gaditana in Nitrogen Depletion.</title>
        <authorList>
            <person name="Corteggiani Carpinelli E."/>
            <person name="Telatin A."/>
            <person name="Vitulo N."/>
            <person name="Forcato C."/>
            <person name="D'Angelo M."/>
            <person name="Schiavon R."/>
            <person name="Vezzi A."/>
            <person name="Giacometti G.M."/>
            <person name="Morosinotto T."/>
            <person name="Valle G."/>
        </authorList>
    </citation>
    <scope>NUCLEOTIDE SEQUENCE [LARGE SCALE GENOMIC DNA]</scope>
    <source>
        <strain evidence="2 3">B-31</strain>
    </source>
</reference>
<comment type="caution">
    <text evidence="2">The sequence shown here is derived from an EMBL/GenBank/DDBJ whole genome shotgun (WGS) entry which is preliminary data.</text>
</comment>
<evidence type="ECO:0000256" key="1">
    <source>
        <dbReference type="SAM" id="MobiDB-lite"/>
    </source>
</evidence>
<feature type="compositionally biased region" description="Basic and acidic residues" evidence="1">
    <location>
        <begin position="248"/>
        <end position="260"/>
    </location>
</feature>
<proteinExistence type="predicted"/>
<dbReference type="Proteomes" id="UP000019335">
    <property type="component" value="Unassembled WGS sequence"/>
</dbReference>
<evidence type="ECO:0000313" key="2">
    <source>
        <dbReference type="EMBL" id="EWM21708.1"/>
    </source>
</evidence>
<dbReference type="EMBL" id="AZIL01002384">
    <property type="protein sequence ID" value="EWM21708.1"/>
    <property type="molecule type" value="Genomic_DNA"/>
</dbReference>
<gene>
    <name evidence="2" type="ORF">Naga_100775g1</name>
</gene>
<sequence length="305" mass="31945">MGHHRPCPRYPQSQGNHSPSPAVAEESAGSGGRDRHHSYASYSPTAAVLRGVADKVQRFGEGVRNSTLSRNFSSNKLHKDGADAREREGGRESSTSRADRRDSSNVHPGSTSSLNALPSLDSHHHKHHKGVQEFGVIGEELYSRMDIEAFLMIVRGFQPAEPATTSTSSVKLERPTALRAAAAAAVASSKTVPPALGLGGGGGGLEGGREGGREAGSSLPPLSKATFQPPSPMPTALSVKIRSVVASEEGKAGGGKEESKGTGAAGDPETVLARRRREEDGETEDRRRPGGMRDGINGAGHEGRL</sequence>
<feature type="compositionally biased region" description="Basic and acidic residues" evidence="1">
    <location>
        <begin position="77"/>
        <end position="91"/>
    </location>
</feature>
<feature type="region of interest" description="Disordered" evidence="1">
    <location>
        <begin position="1"/>
        <end position="47"/>
    </location>
</feature>
<organism evidence="2 3">
    <name type="scientific">Nannochloropsis gaditana</name>
    <dbReference type="NCBI Taxonomy" id="72520"/>
    <lineage>
        <taxon>Eukaryota</taxon>
        <taxon>Sar</taxon>
        <taxon>Stramenopiles</taxon>
        <taxon>Ochrophyta</taxon>
        <taxon>Eustigmatophyceae</taxon>
        <taxon>Eustigmatales</taxon>
        <taxon>Monodopsidaceae</taxon>
        <taxon>Nannochloropsis</taxon>
    </lineage>
</organism>